<feature type="domain" description="EamA" evidence="7">
    <location>
        <begin position="165"/>
        <end position="305"/>
    </location>
</feature>
<feature type="transmembrane region" description="Helical" evidence="6">
    <location>
        <begin position="163"/>
        <end position="186"/>
    </location>
</feature>
<evidence type="ECO:0000256" key="4">
    <source>
        <dbReference type="ARBA" id="ARBA00022989"/>
    </source>
</evidence>
<evidence type="ECO:0000256" key="3">
    <source>
        <dbReference type="ARBA" id="ARBA00022692"/>
    </source>
</evidence>
<dbReference type="SUPFAM" id="SSF103481">
    <property type="entry name" value="Multidrug resistance efflux transporter EmrE"/>
    <property type="match status" value="2"/>
</dbReference>
<keyword evidence="3 6" id="KW-0812">Transmembrane</keyword>
<evidence type="ECO:0000313" key="9">
    <source>
        <dbReference type="Proteomes" id="UP001205919"/>
    </source>
</evidence>
<dbReference type="Pfam" id="PF00892">
    <property type="entry name" value="EamA"/>
    <property type="match status" value="2"/>
</dbReference>
<proteinExistence type="inferred from homology"/>
<evidence type="ECO:0000256" key="2">
    <source>
        <dbReference type="ARBA" id="ARBA00007362"/>
    </source>
</evidence>
<evidence type="ECO:0000256" key="1">
    <source>
        <dbReference type="ARBA" id="ARBA00004141"/>
    </source>
</evidence>
<gene>
    <name evidence="8" type="ORF">NE630_10005</name>
</gene>
<comment type="caution">
    <text evidence="8">The sequence shown here is derived from an EMBL/GenBank/DDBJ whole genome shotgun (WGS) entry which is preliminary data.</text>
</comment>
<dbReference type="AlphaFoldDB" id="A0AAW5K1R0"/>
<comment type="subcellular location">
    <subcellularLocation>
        <location evidence="1">Membrane</location>
        <topology evidence="1">Multi-pass membrane protein</topology>
    </subcellularLocation>
</comment>
<reference evidence="8 9" key="1">
    <citation type="submission" date="2022-06" db="EMBL/GenBank/DDBJ databases">
        <title>Isolation of gut microbiota from human fecal samples.</title>
        <authorList>
            <person name="Pamer E.G."/>
            <person name="Barat B."/>
            <person name="Waligurski E."/>
            <person name="Medina S."/>
            <person name="Paddock L."/>
            <person name="Mostad J."/>
        </authorList>
    </citation>
    <scope>NUCLEOTIDE SEQUENCE [LARGE SCALE GENOMIC DNA]</scope>
    <source>
        <strain evidence="8 9">DFI.9.90</strain>
    </source>
</reference>
<dbReference type="EMBL" id="JANFYT010000020">
    <property type="protein sequence ID" value="MCQ4814760.1"/>
    <property type="molecule type" value="Genomic_DNA"/>
</dbReference>
<evidence type="ECO:0000256" key="5">
    <source>
        <dbReference type="ARBA" id="ARBA00023136"/>
    </source>
</evidence>
<keyword evidence="9" id="KW-1185">Reference proteome</keyword>
<feature type="transmembrane region" description="Helical" evidence="6">
    <location>
        <begin position="267"/>
        <end position="283"/>
    </location>
</feature>
<sequence>MRGESRPQSGAYPKWLIIFAYLIVYIIWGSTYLAIRFSVETIPPLLSGGIRFLAAGAILLCVRLLQTRDLPTARGWKLAFGASLLPFAVTYGLITTAEIVVPSSIAGLIAAIEPLWFCLIGWLFFDGRKPLLRHYAGIALGFAGICLLIAGDPNVELSFESKYTLWVLLLLLSTLTWVVGAFISANPRIHKDFLTASGMQMLCGGTVMMVSQYALSLFTGNYPQFHAFSMRSAIALGYLVIFGSLAAYSAFLWLMRVEPANRVATHAFVNPIVAVLLGWLLGGEALHKSTLLALPLVVVSVILMIWEKPGKNP</sequence>
<name>A0AAW5K1R0_9BACT</name>
<dbReference type="InterPro" id="IPR050638">
    <property type="entry name" value="AA-Vitamin_Transporters"/>
</dbReference>
<dbReference type="RefSeq" id="WP_008713412.1">
    <property type="nucleotide sequence ID" value="NZ_CABKQM010000008.1"/>
</dbReference>
<dbReference type="PANTHER" id="PTHR32322">
    <property type="entry name" value="INNER MEMBRANE TRANSPORTER"/>
    <property type="match status" value="1"/>
</dbReference>
<feature type="transmembrane region" description="Helical" evidence="6">
    <location>
        <begin position="105"/>
        <end position="125"/>
    </location>
</feature>
<evidence type="ECO:0000313" key="8">
    <source>
        <dbReference type="EMBL" id="MCQ4814760.1"/>
    </source>
</evidence>
<dbReference type="InterPro" id="IPR037185">
    <property type="entry name" value="EmrE-like"/>
</dbReference>
<keyword evidence="5 6" id="KW-0472">Membrane</keyword>
<protein>
    <submittedName>
        <fullName evidence="8">EamA family transporter</fullName>
    </submittedName>
</protein>
<feature type="domain" description="EamA" evidence="7">
    <location>
        <begin position="17"/>
        <end position="149"/>
    </location>
</feature>
<accession>A0AAW5K1R0</accession>
<feature type="transmembrane region" description="Helical" evidence="6">
    <location>
        <begin position="132"/>
        <end position="151"/>
    </location>
</feature>
<evidence type="ECO:0000256" key="6">
    <source>
        <dbReference type="SAM" id="Phobius"/>
    </source>
</evidence>
<feature type="transmembrane region" description="Helical" evidence="6">
    <location>
        <begin position="289"/>
        <end position="306"/>
    </location>
</feature>
<organism evidence="8 9">
    <name type="scientific">Cloacibacillus evryensis</name>
    <dbReference type="NCBI Taxonomy" id="508460"/>
    <lineage>
        <taxon>Bacteria</taxon>
        <taxon>Thermotogati</taxon>
        <taxon>Synergistota</taxon>
        <taxon>Synergistia</taxon>
        <taxon>Synergistales</taxon>
        <taxon>Synergistaceae</taxon>
        <taxon>Cloacibacillus</taxon>
    </lineage>
</organism>
<dbReference type="InterPro" id="IPR000620">
    <property type="entry name" value="EamA_dom"/>
</dbReference>
<keyword evidence="4 6" id="KW-1133">Transmembrane helix</keyword>
<feature type="transmembrane region" description="Helical" evidence="6">
    <location>
        <begin position="78"/>
        <end position="99"/>
    </location>
</feature>
<feature type="transmembrane region" description="Helical" evidence="6">
    <location>
        <begin position="45"/>
        <end position="66"/>
    </location>
</feature>
<comment type="similarity">
    <text evidence="2">Belongs to the EamA transporter family.</text>
</comment>
<feature type="transmembrane region" description="Helical" evidence="6">
    <location>
        <begin position="12"/>
        <end position="33"/>
    </location>
</feature>
<dbReference type="PANTHER" id="PTHR32322:SF2">
    <property type="entry name" value="EAMA DOMAIN-CONTAINING PROTEIN"/>
    <property type="match status" value="1"/>
</dbReference>
<dbReference type="GO" id="GO:0016020">
    <property type="term" value="C:membrane"/>
    <property type="evidence" value="ECO:0007669"/>
    <property type="project" value="UniProtKB-SubCell"/>
</dbReference>
<evidence type="ECO:0000259" key="7">
    <source>
        <dbReference type="Pfam" id="PF00892"/>
    </source>
</evidence>
<feature type="transmembrane region" description="Helical" evidence="6">
    <location>
        <begin position="235"/>
        <end position="255"/>
    </location>
</feature>
<dbReference type="Proteomes" id="UP001205919">
    <property type="component" value="Unassembled WGS sequence"/>
</dbReference>